<dbReference type="Gene3D" id="1.10.1740.10">
    <property type="match status" value="1"/>
</dbReference>
<dbReference type="OrthoDB" id="9795666at2"/>
<keyword evidence="3" id="KW-0731">Sigma factor</keyword>
<dbReference type="GO" id="GO:0006352">
    <property type="term" value="P:DNA-templated transcription initiation"/>
    <property type="evidence" value="ECO:0007669"/>
    <property type="project" value="InterPro"/>
</dbReference>
<dbReference type="InterPro" id="IPR013325">
    <property type="entry name" value="RNA_pol_sigma_r2"/>
</dbReference>
<dbReference type="InterPro" id="IPR036388">
    <property type="entry name" value="WH-like_DNA-bd_sf"/>
</dbReference>
<keyword evidence="2" id="KW-0805">Transcription regulation</keyword>
<dbReference type="InterPro" id="IPR013324">
    <property type="entry name" value="RNA_pol_sigma_r3/r4-like"/>
</dbReference>
<evidence type="ECO:0000256" key="1">
    <source>
        <dbReference type="ARBA" id="ARBA00010641"/>
    </source>
</evidence>
<dbReference type="PANTHER" id="PTHR43133:SF51">
    <property type="entry name" value="RNA POLYMERASE SIGMA FACTOR"/>
    <property type="match status" value="1"/>
</dbReference>
<feature type="domain" description="RNA polymerase sigma-70 region 2" evidence="5">
    <location>
        <begin position="27"/>
        <end position="93"/>
    </location>
</feature>
<dbReference type="SUPFAM" id="SSF88946">
    <property type="entry name" value="Sigma2 domain of RNA polymerase sigma factors"/>
    <property type="match status" value="1"/>
</dbReference>
<dbReference type="InterPro" id="IPR007627">
    <property type="entry name" value="RNA_pol_sigma70_r2"/>
</dbReference>
<dbReference type="Proteomes" id="UP000182409">
    <property type="component" value="Unassembled WGS sequence"/>
</dbReference>
<evidence type="ECO:0000259" key="5">
    <source>
        <dbReference type="Pfam" id="PF04542"/>
    </source>
</evidence>
<reference evidence="7 8" key="1">
    <citation type="submission" date="2016-10" db="EMBL/GenBank/DDBJ databases">
        <authorList>
            <person name="de Groot N.N."/>
        </authorList>
    </citation>
    <scope>NUCLEOTIDE SEQUENCE [LARGE SCALE GENOMIC DNA]</scope>
    <source>
        <strain evidence="7 8">AB35.6</strain>
    </source>
</reference>
<name>A0A1H4LH69_9BACT</name>
<evidence type="ECO:0000313" key="7">
    <source>
        <dbReference type="EMBL" id="SEB69585.1"/>
    </source>
</evidence>
<dbReference type="InterPro" id="IPR039425">
    <property type="entry name" value="RNA_pol_sigma-70-like"/>
</dbReference>
<dbReference type="SUPFAM" id="SSF88659">
    <property type="entry name" value="Sigma3 and sigma4 domains of RNA polymerase sigma factors"/>
    <property type="match status" value="1"/>
</dbReference>
<gene>
    <name evidence="7" type="ORF">SAMN05443244_1583</name>
</gene>
<dbReference type="NCBIfam" id="TIGR02937">
    <property type="entry name" value="sigma70-ECF"/>
    <property type="match status" value="1"/>
</dbReference>
<dbReference type="EMBL" id="FNSD01000001">
    <property type="protein sequence ID" value="SEB69585.1"/>
    <property type="molecule type" value="Genomic_DNA"/>
</dbReference>
<comment type="similarity">
    <text evidence="1">Belongs to the sigma-70 factor family. ECF subfamily.</text>
</comment>
<dbReference type="Gene3D" id="1.10.10.10">
    <property type="entry name" value="Winged helix-like DNA-binding domain superfamily/Winged helix DNA-binding domain"/>
    <property type="match status" value="1"/>
</dbReference>
<organism evidence="7 8">
    <name type="scientific">Terriglobus roseus</name>
    <dbReference type="NCBI Taxonomy" id="392734"/>
    <lineage>
        <taxon>Bacteria</taxon>
        <taxon>Pseudomonadati</taxon>
        <taxon>Acidobacteriota</taxon>
        <taxon>Terriglobia</taxon>
        <taxon>Terriglobales</taxon>
        <taxon>Acidobacteriaceae</taxon>
        <taxon>Terriglobus</taxon>
    </lineage>
</organism>
<evidence type="ECO:0000256" key="2">
    <source>
        <dbReference type="ARBA" id="ARBA00023015"/>
    </source>
</evidence>
<dbReference type="InterPro" id="IPR013249">
    <property type="entry name" value="RNA_pol_sigma70_r4_t2"/>
</dbReference>
<evidence type="ECO:0000256" key="4">
    <source>
        <dbReference type="ARBA" id="ARBA00023163"/>
    </source>
</evidence>
<dbReference type="PANTHER" id="PTHR43133">
    <property type="entry name" value="RNA POLYMERASE ECF-TYPE SIGMA FACTO"/>
    <property type="match status" value="1"/>
</dbReference>
<keyword evidence="4" id="KW-0804">Transcription</keyword>
<dbReference type="GO" id="GO:0016987">
    <property type="term" value="F:sigma factor activity"/>
    <property type="evidence" value="ECO:0007669"/>
    <property type="project" value="UniProtKB-KW"/>
</dbReference>
<protein>
    <submittedName>
        <fullName evidence="7">RNA polymerase sigma-70 factor, ECF subfamily</fullName>
    </submittedName>
</protein>
<dbReference type="AlphaFoldDB" id="A0A1H4LH69"/>
<feature type="domain" description="RNA polymerase sigma factor 70 region 4 type 2" evidence="6">
    <location>
        <begin position="132"/>
        <end position="182"/>
    </location>
</feature>
<dbReference type="GO" id="GO:0003677">
    <property type="term" value="F:DNA binding"/>
    <property type="evidence" value="ECO:0007669"/>
    <property type="project" value="InterPro"/>
</dbReference>
<dbReference type="CDD" id="cd06171">
    <property type="entry name" value="Sigma70_r4"/>
    <property type="match status" value="1"/>
</dbReference>
<sequence>MAYTLHAGVLNFVQEKTLSELDDIDALARTYRPRLLRFVVASVRDEDLADTIVQDTLLKAYRNRSGFRGDCSVNTWLTGIAVNLIRDHARTQKFKFWRKAHATAVDATDMANHLRSSGSSPEGSLLAREQALQVHAAMEDLSPNQRTVFLMRFIEEMELAEIAAAMNMPVNTVKTHLHRAVKSVRTRVGGGRV</sequence>
<dbReference type="RefSeq" id="WP_074653174.1">
    <property type="nucleotide sequence ID" value="NZ_FNSD01000001.1"/>
</dbReference>
<evidence type="ECO:0000259" key="6">
    <source>
        <dbReference type="Pfam" id="PF08281"/>
    </source>
</evidence>
<proteinExistence type="inferred from homology"/>
<evidence type="ECO:0000256" key="3">
    <source>
        <dbReference type="ARBA" id="ARBA00023082"/>
    </source>
</evidence>
<accession>A0A1H4LH69</accession>
<dbReference type="Pfam" id="PF08281">
    <property type="entry name" value="Sigma70_r4_2"/>
    <property type="match status" value="1"/>
</dbReference>
<dbReference type="InterPro" id="IPR014284">
    <property type="entry name" value="RNA_pol_sigma-70_dom"/>
</dbReference>
<dbReference type="Pfam" id="PF04542">
    <property type="entry name" value="Sigma70_r2"/>
    <property type="match status" value="1"/>
</dbReference>
<evidence type="ECO:0000313" key="8">
    <source>
        <dbReference type="Proteomes" id="UP000182409"/>
    </source>
</evidence>